<organism evidence="1 2">
    <name type="scientific">Candidatus Alectryocaccomicrobium excrementavium</name>
    <dbReference type="NCBI Taxonomy" id="2840668"/>
    <lineage>
        <taxon>Bacteria</taxon>
        <taxon>Bacillati</taxon>
        <taxon>Bacillota</taxon>
        <taxon>Clostridia</taxon>
        <taxon>Candidatus Alectryocaccomicrobium</taxon>
    </lineage>
</organism>
<reference evidence="1" key="2">
    <citation type="journal article" date="2021" name="PeerJ">
        <title>Extensive microbial diversity within the chicken gut microbiome revealed by metagenomics and culture.</title>
        <authorList>
            <person name="Gilroy R."/>
            <person name="Ravi A."/>
            <person name="Getino M."/>
            <person name="Pursley I."/>
            <person name="Horton D.L."/>
            <person name="Alikhan N.F."/>
            <person name="Baker D."/>
            <person name="Gharbi K."/>
            <person name="Hall N."/>
            <person name="Watson M."/>
            <person name="Adriaenssens E.M."/>
            <person name="Foster-Nyarko E."/>
            <person name="Jarju S."/>
            <person name="Secka A."/>
            <person name="Antonio M."/>
            <person name="Oren A."/>
            <person name="Chaudhuri R.R."/>
            <person name="La Ragione R."/>
            <person name="Hildebrand F."/>
            <person name="Pallen M.J."/>
        </authorList>
    </citation>
    <scope>NUCLEOTIDE SEQUENCE</scope>
    <source>
        <strain evidence="1">13766</strain>
    </source>
</reference>
<evidence type="ECO:0000313" key="1">
    <source>
        <dbReference type="EMBL" id="HIS93054.1"/>
    </source>
</evidence>
<proteinExistence type="predicted"/>
<protein>
    <submittedName>
        <fullName evidence="1">Uncharacterized protein</fullName>
    </submittedName>
</protein>
<evidence type="ECO:0000313" key="2">
    <source>
        <dbReference type="Proteomes" id="UP000824140"/>
    </source>
</evidence>
<name>A0A9D1G0Y8_9FIRM</name>
<dbReference type="Proteomes" id="UP000824140">
    <property type="component" value="Unassembled WGS sequence"/>
</dbReference>
<dbReference type="AlphaFoldDB" id="A0A9D1G0Y8"/>
<accession>A0A9D1G0Y8</accession>
<comment type="caution">
    <text evidence="1">The sequence shown here is derived from an EMBL/GenBank/DDBJ whole genome shotgun (WGS) entry which is preliminary data.</text>
</comment>
<reference evidence="1" key="1">
    <citation type="submission" date="2020-10" db="EMBL/GenBank/DDBJ databases">
        <authorList>
            <person name="Gilroy R."/>
        </authorList>
    </citation>
    <scope>NUCLEOTIDE SEQUENCE</scope>
    <source>
        <strain evidence="1">13766</strain>
    </source>
</reference>
<sequence length="111" mass="12287">MKKEELWAMAAKYEAKAERAYMNFQSTGISRYDKARREADDLASALRMAAEAKETYSALVGLRGAIATLTVQAMRAEGDPYKLEALRRDLTAMAKLHGISCGPIDTGWKGR</sequence>
<gene>
    <name evidence="1" type="ORF">IAA84_08590</name>
</gene>
<dbReference type="EMBL" id="DVJN01000172">
    <property type="protein sequence ID" value="HIS93054.1"/>
    <property type="molecule type" value="Genomic_DNA"/>
</dbReference>